<reference evidence="3" key="1">
    <citation type="journal article" date="2019" name="Int. J. Syst. Evol. Microbiol.">
        <title>The Global Catalogue of Microorganisms (GCM) 10K type strain sequencing project: providing services to taxonomists for standard genome sequencing and annotation.</title>
        <authorList>
            <consortium name="The Broad Institute Genomics Platform"/>
            <consortium name="The Broad Institute Genome Sequencing Center for Infectious Disease"/>
            <person name="Wu L."/>
            <person name="Ma J."/>
        </authorList>
    </citation>
    <scope>NUCLEOTIDE SEQUENCE [LARGE SCALE GENOMIC DNA]</scope>
    <source>
        <strain evidence="3">CGMCC 1.12931</strain>
    </source>
</reference>
<dbReference type="Gene3D" id="3.60.15.10">
    <property type="entry name" value="Ribonuclease Z/Hydroxyacylglutathione hydrolase-like"/>
    <property type="match status" value="1"/>
</dbReference>
<dbReference type="PANTHER" id="PTHR43546:SF8">
    <property type="entry name" value="METALLO-BETA-LACTAMASE DOMAIN-CONTAINING PROTEIN"/>
    <property type="match status" value="1"/>
</dbReference>
<dbReference type="Proteomes" id="UP000599179">
    <property type="component" value="Unassembled WGS sequence"/>
</dbReference>
<dbReference type="SUPFAM" id="SSF56281">
    <property type="entry name" value="Metallo-hydrolase/oxidoreductase"/>
    <property type="match status" value="1"/>
</dbReference>
<dbReference type="InterPro" id="IPR050114">
    <property type="entry name" value="UPF0173_UPF0282_UlaG_hydrolase"/>
</dbReference>
<evidence type="ECO:0000313" key="2">
    <source>
        <dbReference type="EMBL" id="GGE43703.1"/>
    </source>
</evidence>
<protein>
    <submittedName>
        <fullName evidence="2">Metal-dependent hydrolase</fullName>
    </submittedName>
</protein>
<gene>
    <name evidence="2" type="ORF">GCM10010832_24650</name>
</gene>
<feature type="region of interest" description="Disordered" evidence="1">
    <location>
        <begin position="26"/>
        <end position="47"/>
    </location>
</feature>
<dbReference type="PANTHER" id="PTHR43546">
    <property type="entry name" value="UPF0173 METAL-DEPENDENT HYDROLASE MJ1163-RELATED"/>
    <property type="match status" value="1"/>
</dbReference>
<dbReference type="Pfam" id="PF13483">
    <property type="entry name" value="Lactamase_B_3"/>
    <property type="match status" value="1"/>
</dbReference>
<accession>A0ABQ1SK06</accession>
<dbReference type="EMBL" id="BMGM01000012">
    <property type="protein sequence ID" value="GGE43703.1"/>
    <property type="molecule type" value="Genomic_DNA"/>
</dbReference>
<evidence type="ECO:0000256" key="1">
    <source>
        <dbReference type="SAM" id="MobiDB-lite"/>
    </source>
</evidence>
<keyword evidence="2" id="KW-0378">Hydrolase</keyword>
<evidence type="ECO:0000313" key="3">
    <source>
        <dbReference type="Proteomes" id="UP000599179"/>
    </source>
</evidence>
<proteinExistence type="predicted"/>
<name>A0ABQ1SK06_9FLAO</name>
<dbReference type="GO" id="GO:0016787">
    <property type="term" value="F:hydrolase activity"/>
    <property type="evidence" value="ECO:0007669"/>
    <property type="project" value="UniProtKB-KW"/>
</dbReference>
<dbReference type="InterPro" id="IPR036866">
    <property type="entry name" value="RibonucZ/Hydroxyglut_hydro"/>
</dbReference>
<dbReference type="RefSeq" id="WP_188459452.1">
    <property type="nucleotide sequence ID" value="NZ_BMGM01000012.1"/>
</dbReference>
<sequence>MKKTIILCAVVLLNFACVDSNKKQNEAKAKDSTSVETTPKEEMEKDEPKIHPISHASFVMEWGDKIWYNDPVGSVEAYAEYGNPDVVIISDIHGDHFSVETLQALEGEFSIITPQAVFDEMPDELQKKSVVLNNDDDLIWEAFEITAIPMYNVTEERLKYHTKGRGNGYVIEKDEFRLYISGDTENTDEMEALQDIDLALVCMNLPYTMTIQQAAEGVITFAPKKVIPYHYRGMKDGESHMYDTQLFERLVSMEAPEIKVKRLNWYPEN</sequence>
<comment type="caution">
    <text evidence="2">The sequence shown here is derived from an EMBL/GenBank/DDBJ whole genome shotgun (WGS) entry which is preliminary data.</text>
</comment>
<keyword evidence="3" id="KW-1185">Reference proteome</keyword>
<organism evidence="2 3">
    <name type="scientific">Psychroflexus planctonicus</name>
    <dbReference type="NCBI Taxonomy" id="1526575"/>
    <lineage>
        <taxon>Bacteria</taxon>
        <taxon>Pseudomonadati</taxon>
        <taxon>Bacteroidota</taxon>
        <taxon>Flavobacteriia</taxon>
        <taxon>Flavobacteriales</taxon>
        <taxon>Flavobacteriaceae</taxon>
        <taxon>Psychroflexus</taxon>
    </lineage>
</organism>